<accession>A0A9P4QX83</accession>
<dbReference type="AlphaFoldDB" id="A0A9P4QX83"/>
<sequence length="197" mass="22629">MSRRIYSDEDLVPYRSTRQVVVAPASYGYGYDVASSRPPARSSRRSSRPSNRNASGRFREIYTKWGSFNTEKKVTTARYYLKYRFNNTNHKMHAVHPIPTQWLRKLLDRNEMQALLSTCTGELDILAKKDEPQGLYEAIRNTMYNVKEVLKKDYNRSVNLPEKHFGNDSSEEDGPRVGGATAGADWDSADEDYENSD</sequence>
<name>A0A9P4QX83_9PLEO</name>
<proteinExistence type="predicted"/>
<dbReference type="EMBL" id="ML996149">
    <property type="protein sequence ID" value="KAF2734349.1"/>
    <property type="molecule type" value="Genomic_DNA"/>
</dbReference>
<evidence type="ECO:0000313" key="3">
    <source>
        <dbReference type="Proteomes" id="UP000799444"/>
    </source>
</evidence>
<keyword evidence="3" id="KW-1185">Reference proteome</keyword>
<reference evidence="2" key="1">
    <citation type="journal article" date="2020" name="Stud. Mycol.">
        <title>101 Dothideomycetes genomes: a test case for predicting lifestyles and emergence of pathogens.</title>
        <authorList>
            <person name="Haridas S."/>
            <person name="Albert R."/>
            <person name="Binder M."/>
            <person name="Bloem J."/>
            <person name="Labutti K."/>
            <person name="Salamov A."/>
            <person name="Andreopoulos B."/>
            <person name="Baker S."/>
            <person name="Barry K."/>
            <person name="Bills G."/>
            <person name="Bluhm B."/>
            <person name="Cannon C."/>
            <person name="Castanera R."/>
            <person name="Culley D."/>
            <person name="Daum C."/>
            <person name="Ezra D."/>
            <person name="Gonzalez J."/>
            <person name="Henrissat B."/>
            <person name="Kuo A."/>
            <person name="Liang C."/>
            <person name="Lipzen A."/>
            <person name="Lutzoni F."/>
            <person name="Magnuson J."/>
            <person name="Mondo S."/>
            <person name="Nolan M."/>
            <person name="Ohm R."/>
            <person name="Pangilinan J."/>
            <person name="Park H.-J."/>
            <person name="Ramirez L."/>
            <person name="Alfaro M."/>
            <person name="Sun H."/>
            <person name="Tritt A."/>
            <person name="Yoshinaga Y."/>
            <person name="Zwiers L.-H."/>
            <person name="Turgeon B."/>
            <person name="Goodwin S."/>
            <person name="Spatafora J."/>
            <person name="Crous P."/>
            <person name="Grigoriev I."/>
        </authorList>
    </citation>
    <scope>NUCLEOTIDE SEQUENCE</scope>
    <source>
        <strain evidence="2">CBS 125425</strain>
    </source>
</reference>
<feature type="region of interest" description="Disordered" evidence="1">
    <location>
        <begin position="33"/>
        <end position="54"/>
    </location>
</feature>
<comment type="caution">
    <text evidence="2">The sequence shown here is derived from an EMBL/GenBank/DDBJ whole genome shotgun (WGS) entry which is preliminary data.</text>
</comment>
<organism evidence="2 3">
    <name type="scientific">Polyplosphaeria fusca</name>
    <dbReference type="NCBI Taxonomy" id="682080"/>
    <lineage>
        <taxon>Eukaryota</taxon>
        <taxon>Fungi</taxon>
        <taxon>Dikarya</taxon>
        <taxon>Ascomycota</taxon>
        <taxon>Pezizomycotina</taxon>
        <taxon>Dothideomycetes</taxon>
        <taxon>Pleosporomycetidae</taxon>
        <taxon>Pleosporales</taxon>
        <taxon>Tetraplosphaeriaceae</taxon>
        <taxon>Polyplosphaeria</taxon>
    </lineage>
</organism>
<gene>
    <name evidence="2" type="ORF">EJ04DRAFT_523760</name>
</gene>
<feature type="compositionally biased region" description="Acidic residues" evidence="1">
    <location>
        <begin position="187"/>
        <end position="197"/>
    </location>
</feature>
<feature type="region of interest" description="Disordered" evidence="1">
    <location>
        <begin position="160"/>
        <end position="197"/>
    </location>
</feature>
<evidence type="ECO:0000313" key="2">
    <source>
        <dbReference type="EMBL" id="KAF2734349.1"/>
    </source>
</evidence>
<evidence type="ECO:0000256" key="1">
    <source>
        <dbReference type="SAM" id="MobiDB-lite"/>
    </source>
</evidence>
<protein>
    <submittedName>
        <fullName evidence="2">Uncharacterized protein</fullName>
    </submittedName>
</protein>
<dbReference type="Proteomes" id="UP000799444">
    <property type="component" value="Unassembled WGS sequence"/>
</dbReference>